<dbReference type="Pfam" id="PF14307">
    <property type="entry name" value="Glyco_tran_WbsX"/>
    <property type="match status" value="1"/>
</dbReference>
<reference evidence="1" key="2">
    <citation type="journal article" date="2012" name="Environ. Microbiol.">
        <title>Genomic content of uncultured Bacteroidetes from contrasting oceanic provinces in the North Atlantic Ocean.</title>
        <authorList>
            <person name="Gomez-Pereira P.R."/>
            <person name="Schuler M."/>
            <person name="Fuchs B.M."/>
            <person name="Bennke C."/>
            <person name="Teeling H."/>
            <person name="Waldmann J."/>
            <person name="Richter M."/>
            <person name="Barbe V."/>
            <person name="Bataille E."/>
            <person name="Glockner F.O."/>
            <person name="Amann R."/>
        </authorList>
    </citation>
    <scope>NUCLEOTIDE SEQUENCE</scope>
</reference>
<organism evidence="1">
    <name type="scientific">uncultured Polaribacter sp</name>
    <dbReference type="NCBI Taxonomy" id="174711"/>
    <lineage>
        <taxon>Bacteria</taxon>
        <taxon>Pseudomonadati</taxon>
        <taxon>Bacteroidota</taxon>
        <taxon>Flavobacteriia</taxon>
        <taxon>Flavobacteriales</taxon>
        <taxon>Flavobacteriaceae</taxon>
        <taxon>environmental samples</taxon>
    </lineage>
</organism>
<name>F4MNJ3_9FLAO</name>
<sequence>MKYIKTIFVFIVSIAFFSCTEDNIVTAEDNFLNYDIPNVPVTENYIVGAQYSRFIRRSTVPEEPTIGVYNANISDPAVYEEHVKQAQTAGIDFFIIQFRSANNQNQNNQDVNFINSLQSAPNSADVNFALSYNFGNMGLNNNNRIESKGLVQRFIDDFKLMTPFFNQTNYMKVDGKNVVYLLNSHNLHSDDNAALYQQMRAELSDLGIQLYLIGMQNEWTPTLRYDFRFVDGVDAVTHTTYAAVNINFYDRIINFHKFMDQAWLYHKETFNKYNIEYIPTISPSINLKIVNGGSNLNVYDKDESWFRANCNVARRAAGTNRIVLIDSFNDWNRGTQLESATSYGDQYLQILREEFKTN</sequence>
<dbReference type="EMBL" id="FQ032834">
    <property type="protein sequence ID" value="CBL88228.1"/>
    <property type="molecule type" value="Genomic_DNA"/>
</dbReference>
<dbReference type="PANTHER" id="PTHR41244:SF1">
    <property type="entry name" value="GLYCOSYLTRANSFERASE"/>
    <property type="match status" value="1"/>
</dbReference>
<dbReference type="PANTHER" id="PTHR41244">
    <property type="entry name" value="RHAMNAN SYNTHESIS F"/>
    <property type="match status" value="1"/>
</dbReference>
<gene>
    <name evidence="1" type="ORF">S3_860_0013</name>
</gene>
<reference evidence="1" key="1">
    <citation type="submission" date="2010-05" db="EMBL/GenBank/DDBJ databases">
        <authorList>
            <person name="Genoscope - CEA"/>
        </authorList>
    </citation>
    <scope>NUCLEOTIDE SEQUENCE</scope>
</reference>
<evidence type="ECO:0000313" key="1">
    <source>
        <dbReference type="EMBL" id="CBL88228.1"/>
    </source>
</evidence>
<dbReference type="InterPro" id="IPR032719">
    <property type="entry name" value="WbsX"/>
</dbReference>
<protein>
    <submittedName>
        <fullName evidence="1">Uncharacterized protein</fullName>
    </submittedName>
</protein>
<proteinExistence type="predicted"/>
<dbReference type="Gene3D" id="3.20.20.80">
    <property type="entry name" value="Glycosidases"/>
    <property type="match status" value="1"/>
</dbReference>
<dbReference type="PROSITE" id="PS51257">
    <property type="entry name" value="PROKAR_LIPOPROTEIN"/>
    <property type="match status" value="1"/>
</dbReference>
<dbReference type="AlphaFoldDB" id="F4MNJ3"/>
<accession>F4MNJ3</accession>